<dbReference type="SUPFAM" id="SSF51735">
    <property type="entry name" value="NAD(P)-binding Rossmann-fold domains"/>
    <property type="match status" value="1"/>
</dbReference>
<protein>
    <recommendedName>
        <fullName evidence="7">Zn(2)-C6 fungal-type domain-containing protein</fullName>
    </recommendedName>
</protein>
<dbReference type="SUPFAM" id="SSF57701">
    <property type="entry name" value="Zn2/Cys6 DNA-binding domain"/>
    <property type="match status" value="1"/>
</dbReference>
<keyword evidence="9" id="KW-1185">Reference proteome</keyword>
<dbReference type="PRINTS" id="PR00081">
    <property type="entry name" value="GDHRDH"/>
</dbReference>
<keyword evidence="2" id="KW-0560">Oxidoreductase</keyword>
<keyword evidence="3" id="KW-0805">Transcription regulation</keyword>
<dbReference type="InterPro" id="IPR002347">
    <property type="entry name" value="SDR_fam"/>
</dbReference>
<evidence type="ECO:0000256" key="1">
    <source>
        <dbReference type="ARBA" id="ARBA00006484"/>
    </source>
</evidence>
<dbReference type="Gene3D" id="3.40.50.720">
    <property type="entry name" value="NAD(P)-binding Rossmann-like Domain"/>
    <property type="match status" value="1"/>
</dbReference>
<proteinExistence type="inferred from homology"/>
<gene>
    <name evidence="8" type="ORF">BDV36DRAFT_294064</name>
</gene>
<dbReference type="Proteomes" id="UP000325395">
    <property type="component" value="Unassembled WGS sequence"/>
</dbReference>
<dbReference type="Pfam" id="PF00106">
    <property type="entry name" value="adh_short"/>
    <property type="match status" value="1"/>
</dbReference>
<dbReference type="Gene3D" id="4.10.240.10">
    <property type="entry name" value="Zn(2)-C6 fungal-type DNA-binding domain"/>
    <property type="match status" value="1"/>
</dbReference>
<evidence type="ECO:0000256" key="4">
    <source>
        <dbReference type="ARBA" id="ARBA00023125"/>
    </source>
</evidence>
<dbReference type="InterPro" id="IPR036864">
    <property type="entry name" value="Zn2-C6_fun-type_DNA-bd_sf"/>
</dbReference>
<evidence type="ECO:0000259" key="7">
    <source>
        <dbReference type="PROSITE" id="PS50048"/>
    </source>
</evidence>
<keyword evidence="5" id="KW-0804">Transcription</keyword>
<evidence type="ECO:0000256" key="3">
    <source>
        <dbReference type="ARBA" id="ARBA00023015"/>
    </source>
</evidence>
<dbReference type="SMART" id="SM00066">
    <property type="entry name" value="GAL4"/>
    <property type="match status" value="1"/>
</dbReference>
<dbReference type="PROSITE" id="PS50048">
    <property type="entry name" value="ZN2_CY6_FUNGAL_2"/>
    <property type="match status" value="1"/>
</dbReference>
<comment type="similarity">
    <text evidence="1">Belongs to the short-chain dehydrogenases/reductases (SDR) family.</text>
</comment>
<dbReference type="CDD" id="cd05339">
    <property type="entry name" value="17beta-HSDXI-like_SDR_c"/>
    <property type="match status" value="1"/>
</dbReference>
<evidence type="ECO:0000313" key="8">
    <source>
        <dbReference type="EMBL" id="KAE8419722.1"/>
    </source>
</evidence>
<feature type="domain" description="Zn(2)-C6 fungal-type" evidence="7">
    <location>
        <begin position="339"/>
        <end position="371"/>
    </location>
</feature>
<evidence type="ECO:0000256" key="5">
    <source>
        <dbReference type="ARBA" id="ARBA00023163"/>
    </source>
</evidence>
<dbReference type="InterPro" id="IPR001138">
    <property type="entry name" value="Zn2Cys6_DnaBD"/>
</dbReference>
<accession>A0ABQ6WRI0</accession>
<evidence type="ECO:0000256" key="2">
    <source>
        <dbReference type="ARBA" id="ARBA00023002"/>
    </source>
</evidence>
<dbReference type="PANTHER" id="PTHR24322">
    <property type="entry name" value="PKSB"/>
    <property type="match status" value="1"/>
</dbReference>
<dbReference type="PANTHER" id="PTHR24322:SF736">
    <property type="entry name" value="RETINOL DEHYDROGENASE 10"/>
    <property type="match status" value="1"/>
</dbReference>
<dbReference type="Pfam" id="PF00172">
    <property type="entry name" value="Zn_clus"/>
    <property type="match status" value="1"/>
</dbReference>
<evidence type="ECO:0000313" key="9">
    <source>
        <dbReference type="Proteomes" id="UP000325395"/>
    </source>
</evidence>
<dbReference type="CDD" id="cd00067">
    <property type="entry name" value="GAL4"/>
    <property type="match status" value="1"/>
</dbReference>
<keyword evidence="4" id="KW-0238">DNA-binding</keyword>
<name>A0ABQ6WRI0_9EURO</name>
<reference evidence="8 9" key="1">
    <citation type="submission" date="2019-04" db="EMBL/GenBank/DDBJ databases">
        <authorList>
            <consortium name="DOE Joint Genome Institute"/>
            <person name="Mondo S."/>
            <person name="Kjaerbolling I."/>
            <person name="Vesth T."/>
            <person name="Frisvad J.C."/>
            <person name="Nybo J.L."/>
            <person name="Theobald S."/>
            <person name="Kildgaard S."/>
            <person name="Isbrandt T."/>
            <person name="Kuo A."/>
            <person name="Sato A."/>
            <person name="Lyhne E.K."/>
            <person name="Kogle M.E."/>
            <person name="Wiebenga A."/>
            <person name="Kun R.S."/>
            <person name="Lubbers R.J."/>
            <person name="Makela M.R."/>
            <person name="Barry K."/>
            <person name="Chovatia M."/>
            <person name="Clum A."/>
            <person name="Daum C."/>
            <person name="Haridas S."/>
            <person name="He G."/>
            <person name="LaButti K."/>
            <person name="Lipzen A."/>
            <person name="Riley R."/>
            <person name="Salamov A."/>
            <person name="Simmons B.A."/>
            <person name="Magnuson J.K."/>
            <person name="Henrissat B."/>
            <person name="Mortensen U.H."/>
            <person name="Larsen T.O."/>
            <person name="Devries R.P."/>
            <person name="Grigoriev I.V."/>
            <person name="Machida M."/>
            <person name="Baker S.E."/>
            <person name="Andersen M.R."/>
            <person name="Cantor M.N."/>
            <person name="Hua S.X."/>
        </authorList>
    </citation>
    <scope>NUCLEOTIDE SEQUENCE [LARGE SCALE GENOMIC DNA]</scope>
    <source>
        <strain evidence="8 9">CBS 117616</strain>
    </source>
</reference>
<organism evidence="8 9">
    <name type="scientific">Aspergillus pseudocaelatus</name>
    <dbReference type="NCBI Taxonomy" id="1825620"/>
    <lineage>
        <taxon>Eukaryota</taxon>
        <taxon>Fungi</taxon>
        <taxon>Dikarya</taxon>
        <taxon>Ascomycota</taxon>
        <taxon>Pezizomycotina</taxon>
        <taxon>Eurotiomycetes</taxon>
        <taxon>Eurotiomycetidae</taxon>
        <taxon>Eurotiales</taxon>
        <taxon>Aspergillaceae</taxon>
        <taxon>Aspergillus</taxon>
        <taxon>Aspergillus subgen. Circumdati</taxon>
    </lineage>
</organism>
<sequence>MSANHILQLCLEKAQALFSQLPPNAQDYLSRPFVHKAIAFVTAIQSLRILNRYLSQRAQNNWVRSRPWDASKELVLLTGGSSGIGKQIMEDLSKLNVKVIIFDIQEPKFPLPSNVFFYKVDLTSSAAIKEMATKVRRDHGHPTVLINNAGVGFGGTILDEPEEKIRLTVEVNTLSHFWTVKEFLPSMIKNDHGHIVNIASLASFVALGEMADYSCSKAGALAFHESLTQELKHWYGARRVRTSVIHPLWVQTPMINDLVQYRSQFGQPIMTPEKISQAVVKQLVNGNGGQVVVPSSQGLAAMIRGLPNWIQERLRDHASQSFVKLRRLEQEMPMMQKKACDQCYSRKKRCLVRPPSSICVRCEKSSLTCTIARQQLRAGRPPKQGHPGVAKGSLAIWDYALPEGSPEEEEAQEQPQTVINSNAVKDAGERSPSDSTHSGSSTHLEVEDFYLLNDIYMFGFTFANDFQRALEYSYRHSPDLLDEIFAAISSCLSWARFGLLTADQVDVRSGAASVEKLRNAVIKHTHDALAVLMLGQALAAFDSLVTSTGAITILRCSLSLVHPWYPDIAPNRFLEPISIAPIFWDIVWCLLHRQVPVIRPLFSRAGVVDRVAGLCTSLLPILYDLCVVSQQLADGSAQETTLEEVEHKIRTWSPDESSLCLEAYSELEILSMRTQAMMYRTAGLLLIHRLRHPLTLEDTAATALASDILDARSRFFADAGTGAKLQNTTFPLFLALLEIPVSLEGLWESSTWLRARPACVDRLFAFNQYYWDQRRSGFNGSLFDLVESGPEFVPGP</sequence>
<dbReference type="PRINTS" id="PR00080">
    <property type="entry name" value="SDRFAMILY"/>
</dbReference>
<dbReference type="InterPro" id="IPR036291">
    <property type="entry name" value="NAD(P)-bd_dom_sf"/>
</dbReference>
<keyword evidence="6" id="KW-0539">Nucleus</keyword>
<dbReference type="EMBL" id="ML735715">
    <property type="protein sequence ID" value="KAE8419722.1"/>
    <property type="molecule type" value="Genomic_DNA"/>
</dbReference>
<evidence type="ECO:0000256" key="6">
    <source>
        <dbReference type="ARBA" id="ARBA00023242"/>
    </source>
</evidence>